<dbReference type="AlphaFoldDB" id="A0A5B1CKE8"/>
<dbReference type="InterPro" id="IPR001650">
    <property type="entry name" value="Helicase_C-like"/>
</dbReference>
<evidence type="ECO:0000256" key="12">
    <source>
        <dbReference type="ARBA" id="ARBA00044550"/>
    </source>
</evidence>
<dbReference type="EC" id="5.6.2.4" evidence="10"/>
<evidence type="ECO:0000256" key="8">
    <source>
        <dbReference type="ARBA" id="ARBA00023235"/>
    </source>
</evidence>
<dbReference type="SMART" id="SM00490">
    <property type="entry name" value="HELICc"/>
    <property type="match status" value="1"/>
</dbReference>
<dbReference type="PROSITE" id="PS51194">
    <property type="entry name" value="HELICASE_CTER"/>
    <property type="match status" value="1"/>
</dbReference>
<dbReference type="GO" id="GO:0006281">
    <property type="term" value="P:DNA repair"/>
    <property type="evidence" value="ECO:0007669"/>
    <property type="project" value="TreeGrafter"/>
</dbReference>
<dbReference type="Pfam" id="PF16124">
    <property type="entry name" value="RecQ_Zn_bind"/>
    <property type="match status" value="1"/>
</dbReference>
<dbReference type="SMART" id="SM00487">
    <property type="entry name" value="DEXDc"/>
    <property type="match status" value="1"/>
</dbReference>
<dbReference type="GO" id="GO:0005524">
    <property type="term" value="F:ATP binding"/>
    <property type="evidence" value="ECO:0007669"/>
    <property type="project" value="UniProtKB-KW"/>
</dbReference>
<dbReference type="Proteomes" id="UP000322699">
    <property type="component" value="Unassembled WGS sequence"/>
</dbReference>
<feature type="domain" description="Helicase C-terminal" evidence="14">
    <location>
        <begin position="230"/>
        <end position="391"/>
    </location>
</feature>
<dbReference type="InterPro" id="IPR036388">
    <property type="entry name" value="WH-like_DNA-bd_sf"/>
</dbReference>
<keyword evidence="5 15" id="KW-0347">Helicase</keyword>
<evidence type="ECO:0000256" key="10">
    <source>
        <dbReference type="ARBA" id="ARBA00034808"/>
    </source>
</evidence>
<comment type="similarity">
    <text evidence="1">Belongs to the helicase family. RecQ subfamily.</text>
</comment>
<evidence type="ECO:0000256" key="5">
    <source>
        <dbReference type="ARBA" id="ARBA00022806"/>
    </source>
</evidence>
<dbReference type="SUPFAM" id="SSF52540">
    <property type="entry name" value="P-loop containing nucleoside triphosphate hydrolases"/>
    <property type="match status" value="1"/>
</dbReference>
<dbReference type="EMBL" id="VRLW01000001">
    <property type="protein sequence ID" value="KAA1261036.1"/>
    <property type="molecule type" value="Genomic_DNA"/>
</dbReference>
<dbReference type="InterPro" id="IPR004589">
    <property type="entry name" value="DNA_helicase_ATP-dep_RecQ"/>
</dbReference>
<dbReference type="FunFam" id="3.40.50.300:FF:001389">
    <property type="entry name" value="ATP-dependent DNA helicase RecQ"/>
    <property type="match status" value="1"/>
</dbReference>
<evidence type="ECO:0000256" key="4">
    <source>
        <dbReference type="ARBA" id="ARBA00022801"/>
    </source>
</evidence>
<dbReference type="CDD" id="cd17920">
    <property type="entry name" value="DEXHc_RecQ"/>
    <property type="match status" value="1"/>
</dbReference>
<dbReference type="PANTHER" id="PTHR13710:SF105">
    <property type="entry name" value="ATP-DEPENDENT DNA HELICASE Q1"/>
    <property type="match status" value="1"/>
</dbReference>
<evidence type="ECO:0000259" key="14">
    <source>
        <dbReference type="PROSITE" id="PS51194"/>
    </source>
</evidence>
<gene>
    <name evidence="15" type="primary">recQ_3</name>
    <name evidence="15" type="ORF">LF1_35790</name>
</gene>
<keyword evidence="7" id="KW-0238">DNA-binding</keyword>
<evidence type="ECO:0000313" key="16">
    <source>
        <dbReference type="Proteomes" id="UP000322699"/>
    </source>
</evidence>
<evidence type="ECO:0000256" key="6">
    <source>
        <dbReference type="ARBA" id="ARBA00022840"/>
    </source>
</evidence>
<dbReference type="GO" id="GO:0043138">
    <property type="term" value="F:3'-5' DNA helicase activity"/>
    <property type="evidence" value="ECO:0007669"/>
    <property type="project" value="UniProtKB-EC"/>
</dbReference>
<keyword evidence="2" id="KW-0479">Metal-binding</keyword>
<name>A0A5B1CKE8_9BACT</name>
<organism evidence="15 16">
    <name type="scientific">Rubripirellula obstinata</name>
    <dbReference type="NCBI Taxonomy" id="406547"/>
    <lineage>
        <taxon>Bacteria</taxon>
        <taxon>Pseudomonadati</taxon>
        <taxon>Planctomycetota</taxon>
        <taxon>Planctomycetia</taxon>
        <taxon>Pirellulales</taxon>
        <taxon>Pirellulaceae</taxon>
        <taxon>Rubripirellula</taxon>
    </lineage>
</organism>
<dbReference type="GO" id="GO:0046872">
    <property type="term" value="F:metal ion binding"/>
    <property type="evidence" value="ECO:0007669"/>
    <property type="project" value="UniProtKB-KW"/>
</dbReference>
<dbReference type="GO" id="GO:0043590">
    <property type="term" value="C:bacterial nucleoid"/>
    <property type="evidence" value="ECO:0007669"/>
    <property type="project" value="TreeGrafter"/>
</dbReference>
<dbReference type="PROSITE" id="PS51192">
    <property type="entry name" value="HELICASE_ATP_BIND_1"/>
    <property type="match status" value="1"/>
</dbReference>
<dbReference type="GO" id="GO:0016787">
    <property type="term" value="F:hydrolase activity"/>
    <property type="evidence" value="ECO:0007669"/>
    <property type="project" value="UniProtKB-KW"/>
</dbReference>
<evidence type="ECO:0000313" key="15">
    <source>
        <dbReference type="EMBL" id="KAA1261036.1"/>
    </source>
</evidence>
<dbReference type="PANTHER" id="PTHR13710">
    <property type="entry name" value="DNA HELICASE RECQ FAMILY MEMBER"/>
    <property type="match status" value="1"/>
</dbReference>
<dbReference type="Pfam" id="PF00271">
    <property type="entry name" value="Helicase_C"/>
    <property type="match status" value="1"/>
</dbReference>
<dbReference type="GO" id="GO:0009378">
    <property type="term" value="F:four-way junction helicase activity"/>
    <property type="evidence" value="ECO:0007669"/>
    <property type="project" value="TreeGrafter"/>
</dbReference>
<evidence type="ECO:0000256" key="2">
    <source>
        <dbReference type="ARBA" id="ARBA00022723"/>
    </source>
</evidence>
<dbReference type="NCBIfam" id="TIGR00614">
    <property type="entry name" value="recQ_fam"/>
    <property type="match status" value="1"/>
</dbReference>
<keyword evidence="4 15" id="KW-0378">Hydrolase</keyword>
<dbReference type="GO" id="GO:0006310">
    <property type="term" value="P:DNA recombination"/>
    <property type="evidence" value="ECO:0007669"/>
    <property type="project" value="InterPro"/>
</dbReference>
<evidence type="ECO:0000259" key="13">
    <source>
        <dbReference type="PROSITE" id="PS51192"/>
    </source>
</evidence>
<keyword evidence="3" id="KW-0547">Nucleotide-binding</keyword>
<reference evidence="15 16" key="1">
    <citation type="submission" date="2019-08" db="EMBL/GenBank/DDBJ databases">
        <title>Deep-cultivation of Planctomycetes and their phenomic and genomic characterization uncovers novel biology.</title>
        <authorList>
            <person name="Wiegand S."/>
            <person name="Jogler M."/>
            <person name="Boedeker C."/>
            <person name="Pinto D."/>
            <person name="Vollmers J."/>
            <person name="Rivas-Marin E."/>
            <person name="Kohn T."/>
            <person name="Peeters S.H."/>
            <person name="Heuer A."/>
            <person name="Rast P."/>
            <person name="Oberbeckmann S."/>
            <person name="Bunk B."/>
            <person name="Jeske O."/>
            <person name="Meyerdierks A."/>
            <person name="Storesund J.E."/>
            <person name="Kallscheuer N."/>
            <person name="Luecker S."/>
            <person name="Lage O.M."/>
            <person name="Pohl T."/>
            <person name="Merkel B.J."/>
            <person name="Hornburger P."/>
            <person name="Mueller R.-W."/>
            <person name="Bruemmer F."/>
            <person name="Labrenz M."/>
            <person name="Spormann A.M."/>
            <person name="Op Den Camp H."/>
            <person name="Overmann J."/>
            <person name="Amann R."/>
            <person name="Jetten M.S.M."/>
            <person name="Mascher T."/>
            <person name="Medema M.H."/>
            <person name="Devos D.P."/>
            <person name="Kaster A.-K."/>
            <person name="Ovreas L."/>
            <person name="Rohde M."/>
            <person name="Galperin M.Y."/>
            <person name="Jogler C."/>
        </authorList>
    </citation>
    <scope>NUCLEOTIDE SEQUENCE [LARGE SCALE GENOMIC DNA]</scope>
    <source>
        <strain evidence="15 16">LF1</strain>
    </source>
</reference>
<dbReference type="InterPro" id="IPR032284">
    <property type="entry name" value="RecQ_Zn-bd"/>
</dbReference>
<comment type="catalytic activity">
    <reaction evidence="9">
        <text>Couples ATP hydrolysis with the unwinding of duplex DNA by translocating in the 3'-5' direction.</text>
        <dbReference type="EC" id="5.6.2.4"/>
    </reaction>
</comment>
<dbReference type="Pfam" id="PF00270">
    <property type="entry name" value="DEAD"/>
    <property type="match status" value="1"/>
</dbReference>
<dbReference type="RefSeq" id="WP_200836781.1">
    <property type="nucleotide sequence ID" value="NZ_LWSK01000003.1"/>
</dbReference>
<evidence type="ECO:0000256" key="9">
    <source>
        <dbReference type="ARBA" id="ARBA00034617"/>
    </source>
</evidence>
<evidence type="ECO:0000256" key="3">
    <source>
        <dbReference type="ARBA" id="ARBA00022741"/>
    </source>
</evidence>
<keyword evidence="6" id="KW-0067">ATP-binding</keyword>
<keyword evidence="16" id="KW-1185">Reference proteome</keyword>
<evidence type="ECO:0000256" key="1">
    <source>
        <dbReference type="ARBA" id="ARBA00005446"/>
    </source>
</evidence>
<dbReference type="Gene3D" id="3.40.50.300">
    <property type="entry name" value="P-loop containing nucleotide triphosphate hydrolases"/>
    <property type="match status" value="2"/>
</dbReference>
<dbReference type="GO" id="GO:0030894">
    <property type="term" value="C:replisome"/>
    <property type="evidence" value="ECO:0007669"/>
    <property type="project" value="TreeGrafter"/>
</dbReference>
<proteinExistence type="inferred from homology"/>
<dbReference type="GO" id="GO:0003677">
    <property type="term" value="F:DNA binding"/>
    <property type="evidence" value="ECO:0007669"/>
    <property type="project" value="UniProtKB-KW"/>
</dbReference>
<evidence type="ECO:0000256" key="7">
    <source>
        <dbReference type="ARBA" id="ARBA00023125"/>
    </source>
</evidence>
<dbReference type="InterPro" id="IPR027417">
    <property type="entry name" value="P-loop_NTPase"/>
</dbReference>
<feature type="domain" description="Helicase ATP-binding" evidence="13">
    <location>
        <begin position="39"/>
        <end position="207"/>
    </location>
</feature>
<comment type="caution">
    <text evidence="15">The sequence shown here is derived from an EMBL/GenBank/DDBJ whole genome shotgun (WGS) entry which is preliminary data.</text>
</comment>
<dbReference type="Gene3D" id="1.10.10.10">
    <property type="entry name" value="Winged helix-like DNA-binding domain superfamily/Winged helix DNA-binding domain"/>
    <property type="match status" value="1"/>
</dbReference>
<dbReference type="InterPro" id="IPR011545">
    <property type="entry name" value="DEAD/DEAH_box_helicase_dom"/>
</dbReference>
<sequence length="655" mass="72675">MNQAVQNKTAGVAVMGDPKRILADQFGLPDFRDGQLAVIDRLLAGKNVAAVFPTGGGKSLCYQLPSQMLEGTTVVVSPLIALMKDQCDALAARGIKAARLDSSLTPEEFRSSMQGIRDGSIKLVYVSPERFFNERFLATVGSMHVSLFAIDEAHCISQWGHNFRPDYLKLAELSKELAAERVLALTATATPAVLQDIQDAFHIADEDAIRTKFHRPNLQLVSQVVDSSNHYETLLGRLQQRPRGSTLIYVTLQKTAEEIAGRLTEDGMPAVAYHAGFKPEERTAIQEEFIGSADGIVVATIAFGMGIDKSDIRYVYHYNAPKSLESYAQEIGRAGRDGDDSVCELLLNPNDRTVLENFVYGDTPSRHNVGRFIDLMSGQADSFHISHYKLSFETDIRILVARTLITYLELDGYIKATSPRYDSYKIKPLVTSKSILSHFKGEPREFAANLLGCLTKGRAWFTLNTILTARQLKCDRERVIKAIEYMSEQQWLEIQVSDLVHGYRWLRRPDDNKVLADDLFVRLTRREHTEVSRLDGIFDLVKAESCQAAMLSDHFGESLSEPCGQCSSCTGDGPYVIPAPTSRPLGSSVGRVIENLTQQYPDHFTTARDQARFLCGLSSPAMIRAKLTRNESYGVCSGIPFPEVLAQLSDQSQDG</sequence>
<protein>
    <recommendedName>
        <fullName evidence="11">ATP-dependent DNA helicase RecQ</fullName>
        <ecNumber evidence="10">5.6.2.4</ecNumber>
    </recommendedName>
    <alternativeName>
        <fullName evidence="12">DNA 3'-5' helicase RecQ</fullName>
    </alternativeName>
</protein>
<keyword evidence="8" id="KW-0413">Isomerase</keyword>
<dbReference type="InterPro" id="IPR014001">
    <property type="entry name" value="Helicase_ATP-bd"/>
</dbReference>
<dbReference type="GO" id="GO:0005737">
    <property type="term" value="C:cytoplasm"/>
    <property type="evidence" value="ECO:0007669"/>
    <property type="project" value="TreeGrafter"/>
</dbReference>
<accession>A0A5B1CKE8</accession>
<evidence type="ECO:0000256" key="11">
    <source>
        <dbReference type="ARBA" id="ARBA00044535"/>
    </source>
</evidence>